<proteinExistence type="predicted"/>
<dbReference type="InterPro" id="IPR009350">
    <property type="entry name" value="Phage_tail_T"/>
</dbReference>
<dbReference type="Pfam" id="PF06223">
    <property type="entry name" value="Phage_tail_T"/>
    <property type="match status" value="1"/>
</dbReference>
<comment type="caution">
    <text evidence="2">The sequence shown here is derived from an EMBL/GenBank/DDBJ whole genome shotgun (WGS) entry which is preliminary data.</text>
</comment>
<name>A0A4R0XK08_9BURK</name>
<protein>
    <recommendedName>
        <fullName evidence="1">Minor tail T domain-containing protein</fullName>
    </recommendedName>
</protein>
<sequence>MRAGIIASAVANHGSRTLKEPYRPRDFMPFVLRDEEPEKPILHKDPEQQSALILRGVFNREAA</sequence>
<evidence type="ECO:0000313" key="2">
    <source>
        <dbReference type="EMBL" id="TCG08380.1"/>
    </source>
</evidence>
<dbReference type="EMBL" id="MWML01000036">
    <property type="protein sequence ID" value="TCG08380.1"/>
    <property type="molecule type" value="Genomic_DNA"/>
</dbReference>
<organism evidence="2 3">
    <name type="scientific">Paraburkholderia steynii</name>
    <dbReference type="NCBI Taxonomy" id="1245441"/>
    <lineage>
        <taxon>Bacteria</taxon>
        <taxon>Pseudomonadati</taxon>
        <taxon>Pseudomonadota</taxon>
        <taxon>Betaproteobacteria</taxon>
        <taxon>Burkholderiales</taxon>
        <taxon>Burkholderiaceae</taxon>
        <taxon>Paraburkholderia</taxon>
    </lineage>
</organism>
<dbReference type="Proteomes" id="UP000294200">
    <property type="component" value="Unassembled WGS sequence"/>
</dbReference>
<reference evidence="2 3" key="1">
    <citation type="submission" date="2017-02" db="EMBL/GenBank/DDBJ databases">
        <title>Paraburkholderia sophoroidis sp. nov. and Paraburkholderia steynii sp. nov. rhizobial symbionts of the fynbos legume Hypocalyptus sophoroides.</title>
        <authorList>
            <person name="Steenkamp E.T."/>
            <person name="Beukes C.W."/>
            <person name="Van Zyl E."/>
            <person name="Avontuur J."/>
            <person name="Chan W.Y."/>
            <person name="Hassen A."/>
            <person name="Palmer M."/>
            <person name="Mthombeni L."/>
            <person name="Phalane F."/>
            <person name="Sereme K."/>
            <person name="Venter S.N."/>
        </authorList>
    </citation>
    <scope>NUCLEOTIDE SEQUENCE [LARGE SCALE GENOMIC DNA]</scope>
    <source>
        <strain evidence="2 3">HC1.1ba</strain>
    </source>
</reference>
<feature type="domain" description="Minor tail T" evidence="1">
    <location>
        <begin position="1"/>
        <end position="49"/>
    </location>
</feature>
<dbReference type="AlphaFoldDB" id="A0A4R0XK08"/>
<accession>A0A4R0XK08</accession>
<keyword evidence="3" id="KW-1185">Reference proteome</keyword>
<evidence type="ECO:0000313" key="3">
    <source>
        <dbReference type="Proteomes" id="UP000294200"/>
    </source>
</evidence>
<gene>
    <name evidence="2" type="ORF">BZM27_12665</name>
</gene>
<evidence type="ECO:0000259" key="1">
    <source>
        <dbReference type="Pfam" id="PF06223"/>
    </source>
</evidence>